<evidence type="ECO:0000313" key="3">
    <source>
        <dbReference type="Proteomes" id="UP001175211"/>
    </source>
</evidence>
<dbReference type="PROSITE" id="PS50011">
    <property type="entry name" value="PROTEIN_KINASE_DOM"/>
    <property type="match status" value="1"/>
</dbReference>
<sequence>MAPANIQEFLTFLPGSPRLGRNPSTRSTTEAYTAHNILMTPEDQPILSRLDHTLIPRLKEFISSAVVDFDIGDVSCQPMQQGLQLMQACRIEGENYMSLYGEFTLHREPVTDLVWPQKCGCFTFTLVGQNDAVEEQDIRVCSDEDTVYSSLLSKAEELSQSIRLDVTRKQEGAAAMAINLALQMITSRVEYGFFSCGFIAIAAQLVRSTDVSRLGYILLLSPAFRLSIVVAMTFSKLLPGRHIANPPPDLLRPWLLEGIQYAEEGQEGDEEDSHGRDEADPSDLLAVSLQVATNAMVLQHPWLRSSDIHHSFRDPQNIPTASHKNSGLMMEDPLLSLLQQQSLVQLCRRSPHVPSTNLKVVTLVSQIRVSRWSTVWKCCTESREEPFIIKLVSETHSDMIWKEFYMYEVVLKECPLLPRFYGMFQRPVGGWFAFYLEDVGDNLETMYGLGWSGVKRSMPKMQWQELLESVKQLHSLGVLHGDLEPRNVAQTAEGFKFFDFGHSELHHCQPKECDELQNLLSV</sequence>
<evidence type="ECO:0000259" key="1">
    <source>
        <dbReference type="PROSITE" id="PS50011"/>
    </source>
</evidence>
<evidence type="ECO:0000313" key="2">
    <source>
        <dbReference type="EMBL" id="KAK0449541.1"/>
    </source>
</evidence>
<dbReference type="GO" id="GO:0005524">
    <property type="term" value="F:ATP binding"/>
    <property type="evidence" value="ECO:0007669"/>
    <property type="project" value="InterPro"/>
</dbReference>
<dbReference type="GeneID" id="85364451"/>
<reference evidence="2" key="1">
    <citation type="submission" date="2023-06" db="EMBL/GenBank/DDBJ databases">
        <authorList>
            <consortium name="Lawrence Berkeley National Laboratory"/>
            <person name="Ahrendt S."/>
            <person name="Sahu N."/>
            <person name="Indic B."/>
            <person name="Wong-Bajracharya J."/>
            <person name="Merenyi Z."/>
            <person name="Ke H.-M."/>
            <person name="Monk M."/>
            <person name="Kocsube S."/>
            <person name="Drula E."/>
            <person name="Lipzen A."/>
            <person name="Balint B."/>
            <person name="Henrissat B."/>
            <person name="Andreopoulos B."/>
            <person name="Martin F.M."/>
            <person name="Harder C.B."/>
            <person name="Rigling D."/>
            <person name="Ford K.L."/>
            <person name="Foster G.D."/>
            <person name="Pangilinan J."/>
            <person name="Papanicolaou A."/>
            <person name="Barry K."/>
            <person name="LaButti K."/>
            <person name="Viragh M."/>
            <person name="Koriabine M."/>
            <person name="Yan M."/>
            <person name="Riley R."/>
            <person name="Champramary S."/>
            <person name="Plett K.L."/>
            <person name="Tsai I.J."/>
            <person name="Slot J."/>
            <person name="Sipos G."/>
            <person name="Plett J."/>
            <person name="Nagy L.G."/>
            <person name="Grigoriev I.V."/>
        </authorList>
    </citation>
    <scope>NUCLEOTIDE SEQUENCE</scope>
    <source>
        <strain evidence="2">CCBAS 213</strain>
    </source>
</reference>
<comment type="caution">
    <text evidence="2">The sequence shown here is derived from an EMBL/GenBank/DDBJ whole genome shotgun (WGS) entry which is preliminary data.</text>
</comment>
<name>A0AA39JV77_ARMTA</name>
<proteinExistence type="predicted"/>
<dbReference type="Gene3D" id="3.30.200.20">
    <property type="entry name" value="Phosphorylase Kinase, domain 1"/>
    <property type="match status" value="1"/>
</dbReference>
<dbReference type="Gene3D" id="1.10.510.10">
    <property type="entry name" value="Transferase(Phosphotransferase) domain 1"/>
    <property type="match status" value="1"/>
</dbReference>
<feature type="domain" description="Protein kinase" evidence="1">
    <location>
        <begin position="361"/>
        <end position="522"/>
    </location>
</feature>
<protein>
    <recommendedName>
        <fullName evidence="1">Protein kinase domain-containing protein</fullName>
    </recommendedName>
</protein>
<dbReference type="RefSeq" id="XP_060326833.1">
    <property type="nucleotide sequence ID" value="XM_060480903.1"/>
</dbReference>
<dbReference type="InterPro" id="IPR011009">
    <property type="entry name" value="Kinase-like_dom_sf"/>
</dbReference>
<dbReference type="AlphaFoldDB" id="A0AA39JV77"/>
<dbReference type="EMBL" id="JAUEPS010000038">
    <property type="protein sequence ID" value="KAK0449541.1"/>
    <property type="molecule type" value="Genomic_DNA"/>
</dbReference>
<dbReference type="Proteomes" id="UP001175211">
    <property type="component" value="Unassembled WGS sequence"/>
</dbReference>
<keyword evidence="3" id="KW-1185">Reference proteome</keyword>
<gene>
    <name evidence="2" type="ORF">EV420DRAFT_1766945</name>
</gene>
<dbReference type="GO" id="GO:0004672">
    <property type="term" value="F:protein kinase activity"/>
    <property type="evidence" value="ECO:0007669"/>
    <property type="project" value="InterPro"/>
</dbReference>
<accession>A0AA39JV77</accession>
<dbReference type="Pfam" id="PF00069">
    <property type="entry name" value="Pkinase"/>
    <property type="match status" value="1"/>
</dbReference>
<dbReference type="InterPro" id="IPR000719">
    <property type="entry name" value="Prot_kinase_dom"/>
</dbReference>
<organism evidence="2 3">
    <name type="scientific">Armillaria tabescens</name>
    <name type="common">Ringless honey mushroom</name>
    <name type="synonym">Agaricus tabescens</name>
    <dbReference type="NCBI Taxonomy" id="1929756"/>
    <lineage>
        <taxon>Eukaryota</taxon>
        <taxon>Fungi</taxon>
        <taxon>Dikarya</taxon>
        <taxon>Basidiomycota</taxon>
        <taxon>Agaricomycotina</taxon>
        <taxon>Agaricomycetes</taxon>
        <taxon>Agaricomycetidae</taxon>
        <taxon>Agaricales</taxon>
        <taxon>Marasmiineae</taxon>
        <taxon>Physalacriaceae</taxon>
        <taxon>Desarmillaria</taxon>
    </lineage>
</organism>
<dbReference type="SUPFAM" id="SSF56112">
    <property type="entry name" value="Protein kinase-like (PK-like)"/>
    <property type="match status" value="1"/>
</dbReference>